<dbReference type="AlphaFoldDB" id="A0A0L6UEQ2"/>
<name>A0A0L6UEQ2_9BASI</name>
<dbReference type="EMBL" id="LAVV01012384">
    <property type="protein sequence ID" value="KNZ46732.1"/>
    <property type="molecule type" value="Genomic_DNA"/>
</dbReference>
<gene>
    <name evidence="1" type="ORF">VP01_6g9</name>
</gene>
<proteinExistence type="predicted"/>
<accession>A0A0L6UEQ2</accession>
<organism evidence="1 2">
    <name type="scientific">Puccinia sorghi</name>
    <dbReference type="NCBI Taxonomy" id="27349"/>
    <lineage>
        <taxon>Eukaryota</taxon>
        <taxon>Fungi</taxon>
        <taxon>Dikarya</taxon>
        <taxon>Basidiomycota</taxon>
        <taxon>Pucciniomycotina</taxon>
        <taxon>Pucciniomycetes</taxon>
        <taxon>Pucciniales</taxon>
        <taxon>Pucciniaceae</taxon>
        <taxon>Puccinia</taxon>
    </lineage>
</organism>
<protein>
    <submittedName>
        <fullName evidence="1">Uncharacterized protein</fullName>
    </submittedName>
</protein>
<sequence>MDVEEDSPTCDFKQQAGQLKTSARLVEVHPDVYVAMFKKLRFEDQALRNYKDGPHDDKANILSQYVTQEVSNRMVVYRKGRQTHYGIVTHIYGLPDFGGRPLVGIQKMVVMGMVGESWVATLHDLGLQLVQVVDDYELLDPYEVHGPAPWCYSGPSLGTFVPS</sequence>
<evidence type="ECO:0000313" key="2">
    <source>
        <dbReference type="Proteomes" id="UP000037035"/>
    </source>
</evidence>
<keyword evidence="2" id="KW-1185">Reference proteome</keyword>
<comment type="caution">
    <text evidence="1">The sequence shown here is derived from an EMBL/GenBank/DDBJ whole genome shotgun (WGS) entry which is preliminary data.</text>
</comment>
<dbReference type="Proteomes" id="UP000037035">
    <property type="component" value="Unassembled WGS sequence"/>
</dbReference>
<dbReference type="VEuPathDB" id="FungiDB:VP01_6g9"/>
<reference evidence="1 2" key="1">
    <citation type="submission" date="2015-08" db="EMBL/GenBank/DDBJ databases">
        <title>Next Generation Sequencing and Analysis of the Genome of Puccinia sorghi L Schw, the Causal Agent of Maize Common Rust.</title>
        <authorList>
            <person name="Rochi L."/>
            <person name="Burguener G."/>
            <person name="Darino M."/>
            <person name="Turjanski A."/>
            <person name="Kreff E."/>
            <person name="Dieguez M.J."/>
            <person name="Sacco F."/>
        </authorList>
    </citation>
    <scope>NUCLEOTIDE SEQUENCE [LARGE SCALE GENOMIC DNA]</scope>
    <source>
        <strain evidence="1 2">RO10H11247</strain>
    </source>
</reference>
<evidence type="ECO:0000313" key="1">
    <source>
        <dbReference type="EMBL" id="KNZ46732.1"/>
    </source>
</evidence>